<feature type="binding site" description="covalent" evidence="8">
    <location>
        <position position="215"/>
    </location>
    <ligand>
        <name>heme c</name>
        <dbReference type="ChEBI" id="CHEBI:61717"/>
        <label>2</label>
    </ligand>
</feature>
<feature type="signal peptide" evidence="10">
    <location>
        <begin position="1"/>
        <end position="25"/>
    </location>
</feature>
<dbReference type="InterPro" id="IPR051395">
    <property type="entry name" value="Cytochrome_c_Peroxidase/MauG"/>
</dbReference>
<comment type="cofactor">
    <cofactor evidence="8">
        <name>heme</name>
        <dbReference type="ChEBI" id="CHEBI:30413"/>
    </cofactor>
    <text evidence="8">Binds 2 heme groups.</text>
</comment>
<dbReference type="SUPFAM" id="SSF46626">
    <property type="entry name" value="Cytochrome c"/>
    <property type="match status" value="2"/>
</dbReference>
<dbReference type="EMBL" id="CP058708">
    <property type="protein sequence ID" value="QLH52045.1"/>
    <property type="molecule type" value="Genomic_DNA"/>
</dbReference>
<evidence type="ECO:0000256" key="3">
    <source>
        <dbReference type="ARBA" id="ARBA00022723"/>
    </source>
</evidence>
<dbReference type="EMBL" id="JDST02000064">
    <property type="protein sequence ID" value="KFB76053.1"/>
    <property type="molecule type" value="Genomic_DNA"/>
</dbReference>
<dbReference type="GO" id="GO:0009055">
    <property type="term" value="F:electron transfer activity"/>
    <property type="evidence" value="ECO:0007669"/>
    <property type="project" value="InterPro"/>
</dbReference>
<feature type="binding site" description="axial binding residue" evidence="9">
    <location>
        <position position="288"/>
    </location>
    <ligand>
        <name>heme c</name>
        <dbReference type="ChEBI" id="CHEBI:61717"/>
        <label>2</label>
    </ligand>
    <ligandPart>
        <name>Fe</name>
        <dbReference type="ChEBI" id="CHEBI:18248"/>
    </ligandPart>
</feature>
<evidence type="ECO:0000313" key="14">
    <source>
        <dbReference type="Proteomes" id="UP000021315"/>
    </source>
</evidence>
<feature type="binding site" description="covalent" evidence="8">
    <location>
        <position position="218"/>
    </location>
    <ligand>
        <name>heme c</name>
        <dbReference type="ChEBI" id="CHEBI:61717"/>
        <label>2</label>
    </ligand>
</feature>
<reference evidence="13" key="3">
    <citation type="submission" date="2020-06" db="EMBL/GenBank/DDBJ databases">
        <authorList>
            <person name="Arumugam K."/>
            <person name="Besarab I."/>
            <person name="Haryono M."/>
            <person name="Bagci C."/>
            <person name="Beier S."/>
            <person name="Buchfink B."/>
            <person name="Gorska A."/>
            <person name="Qiu G."/>
            <person name="Huson D.H."/>
            <person name="Williams R.B."/>
        </authorList>
    </citation>
    <scope>NUCLEOTIDE SEQUENCE</scope>
    <source>
        <strain evidence="13">SSA1</strain>
    </source>
</reference>
<feature type="domain" description="Cytochrome c" evidence="11">
    <location>
        <begin position="200"/>
        <end position="323"/>
    </location>
</feature>
<dbReference type="KEGG" id="acog:HWD57_21395"/>
<keyword evidence="5" id="KW-0574">Periplasm</keyword>
<evidence type="ECO:0000256" key="8">
    <source>
        <dbReference type="PIRSR" id="PIRSR000294-1"/>
    </source>
</evidence>
<gene>
    <name evidence="12" type="primary">ccp</name>
    <name evidence="12" type="ORF">AW06_002850</name>
    <name evidence="13" type="ORF">HWD57_21395</name>
</gene>
<keyword evidence="14" id="KW-1185">Reference proteome</keyword>
<dbReference type="InterPro" id="IPR026259">
    <property type="entry name" value="MauG/Cytc_peroxidase"/>
</dbReference>
<dbReference type="PIRSF" id="PIRSF000294">
    <property type="entry name" value="Cytochrome-c_peroxidase"/>
    <property type="match status" value="1"/>
</dbReference>
<evidence type="ECO:0000256" key="4">
    <source>
        <dbReference type="ARBA" id="ARBA00022729"/>
    </source>
</evidence>
<name>A0A080M4G6_9PROT</name>
<dbReference type="RefSeq" id="WP_034950567.1">
    <property type="nucleotide sequence ID" value="NZ_JDST02000064.1"/>
</dbReference>
<keyword evidence="6 12" id="KW-0560">Oxidoreductase</keyword>
<dbReference type="GO" id="GO:0046872">
    <property type="term" value="F:metal ion binding"/>
    <property type="evidence" value="ECO:0007669"/>
    <property type="project" value="UniProtKB-KW"/>
</dbReference>
<dbReference type="EC" id="1.11.1.5" evidence="12"/>
<dbReference type="STRING" id="1453999.AW06_002850"/>
<dbReference type="Proteomes" id="UP000021315">
    <property type="component" value="Unassembled WGS sequence"/>
</dbReference>
<evidence type="ECO:0000256" key="10">
    <source>
        <dbReference type="SAM" id="SignalP"/>
    </source>
</evidence>
<reference evidence="13 15" key="2">
    <citation type="journal article" date="2019" name="Microbiome">
        <title>Annotated bacterial chromosomes from frame-shift-corrected long-read metagenomic data.</title>
        <authorList>
            <person name="Arumugam K."/>
            <person name="Bagci C."/>
            <person name="Bessarab I."/>
            <person name="Beier S."/>
            <person name="Buchfink B."/>
            <person name="Gorska A."/>
            <person name="Qiu G."/>
            <person name="Huson D.H."/>
            <person name="Williams R.B.H."/>
        </authorList>
    </citation>
    <scope>NUCLEOTIDE SEQUENCE [LARGE SCALE GENOMIC DNA]</scope>
    <source>
        <strain evidence="13">SSA1</strain>
    </source>
</reference>
<evidence type="ECO:0000256" key="5">
    <source>
        <dbReference type="ARBA" id="ARBA00022764"/>
    </source>
</evidence>
<comment type="subcellular location">
    <subcellularLocation>
        <location evidence="1">Periplasm</location>
    </subcellularLocation>
</comment>
<dbReference type="Gene3D" id="1.10.760.10">
    <property type="entry name" value="Cytochrome c-like domain"/>
    <property type="match status" value="2"/>
</dbReference>
<dbReference type="InterPro" id="IPR009056">
    <property type="entry name" value="Cyt_c-like_dom"/>
</dbReference>
<comment type="PTM">
    <text evidence="8">Binds 2 heme groups per subunit.</text>
</comment>
<dbReference type="GO" id="GO:0004130">
    <property type="term" value="F:cytochrome-c peroxidase activity"/>
    <property type="evidence" value="ECO:0007669"/>
    <property type="project" value="UniProtKB-EC"/>
</dbReference>
<dbReference type="Proteomes" id="UP000509684">
    <property type="component" value="Chromosome"/>
</dbReference>
<proteinExistence type="predicted"/>
<keyword evidence="7 9" id="KW-0408">Iron</keyword>
<feature type="binding site" description="covalent" evidence="8">
    <location>
        <position position="73"/>
    </location>
    <ligand>
        <name>heme c</name>
        <dbReference type="ChEBI" id="CHEBI:61717"/>
        <label>1</label>
    </ligand>
</feature>
<evidence type="ECO:0000256" key="1">
    <source>
        <dbReference type="ARBA" id="ARBA00004418"/>
    </source>
</evidence>
<evidence type="ECO:0000259" key="11">
    <source>
        <dbReference type="PROSITE" id="PS51007"/>
    </source>
</evidence>
<evidence type="ECO:0000256" key="9">
    <source>
        <dbReference type="PIRSR" id="PIRSR000294-2"/>
    </source>
</evidence>
<protein>
    <submittedName>
        <fullName evidence="13">C-type cytochrome</fullName>
    </submittedName>
    <submittedName>
        <fullName evidence="12">Cytochrome c551 peroxidase</fullName>
        <ecNumber evidence="12">1.11.1.5</ecNumber>
    </submittedName>
</protein>
<feature type="binding site" description="covalent" evidence="8">
    <location>
        <position position="76"/>
    </location>
    <ligand>
        <name>heme c</name>
        <dbReference type="ChEBI" id="CHEBI:61717"/>
        <label>1</label>
    </ligand>
</feature>
<feature type="chain" id="PRO_5001751008" evidence="10">
    <location>
        <begin position="26"/>
        <end position="334"/>
    </location>
</feature>
<dbReference type="GO" id="GO:0042597">
    <property type="term" value="C:periplasmic space"/>
    <property type="evidence" value="ECO:0007669"/>
    <property type="project" value="UniProtKB-SubCell"/>
</dbReference>
<evidence type="ECO:0000256" key="2">
    <source>
        <dbReference type="ARBA" id="ARBA00022617"/>
    </source>
</evidence>
<accession>A0A080M4G6</accession>
<sequence>MKPTFCYRLLAAAIAAVLVGCVALPQGGAGYARSPALPTPPDPPDNPTTPEKAALGKKLFFDPRLSGDGSMACQGCHYRHLGWTDALPLSRKVGGGMNTRHTPSVYNTGYYTSWYWDGRAKTLEGQVTAAWKAQIGAEPAKAAAVIAAIPGYQVEFRKVFGSAPDADNIVKALAAFLRTLNSGEAPWDRHAAGDRTAVSADAQAGHDLFVGKAGCAICHQPPLYSDSRFYNIGLEADKANPDPGRYAVTKDLQDRSAFKTPTLRSVGISGPYFHDGSVASLEQAVRYMASGGKADANKSTLLVDRKLSDQEIRQLVAFLHTLTSEEHFEPPALP</sequence>
<feature type="binding site" description="axial binding residue" evidence="9">
    <location>
        <position position="77"/>
    </location>
    <ligand>
        <name>heme c</name>
        <dbReference type="ChEBI" id="CHEBI:61717"/>
        <label>1</label>
    </ligand>
    <ligandPart>
        <name>Fe</name>
        <dbReference type="ChEBI" id="CHEBI:18248"/>
    </ligandPart>
</feature>
<evidence type="ECO:0000313" key="15">
    <source>
        <dbReference type="Proteomes" id="UP000509684"/>
    </source>
</evidence>
<evidence type="ECO:0000256" key="6">
    <source>
        <dbReference type="ARBA" id="ARBA00023002"/>
    </source>
</evidence>
<accession>A0A7D5SPU1</accession>
<feature type="binding site" description="axial binding residue" evidence="9">
    <location>
        <position position="219"/>
    </location>
    <ligand>
        <name>heme c</name>
        <dbReference type="ChEBI" id="CHEBI:61717"/>
        <label>2</label>
    </ligand>
    <ligandPart>
        <name>Fe</name>
        <dbReference type="ChEBI" id="CHEBI:18248"/>
    </ligandPart>
</feature>
<organism evidence="12 14">
    <name type="scientific">Candidatus Accumulibacter cognatus</name>
    <dbReference type="NCBI Taxonomy" id="2954383"/>
    <lineage>
        <taxon>Bacteria</taxon>
        <taxon>Pseudomonadati</taxon>
        <taxon>Pseudomonadota</taxon>
        <taxon>Betaproteobacteria</taxon>
        <taxon>Candidatus Accumulibacter</taxon>
    </lineage>
</organism>
<dbReference type="PROSITE" id="PS51007">
    <property type="entry name" value="CYTC"/>
    <property type="match status" value="1"/>
</dbReference>
<keyword evidence="3 9" id="KW-0479">Metal-binding</keyword>
<keyword evidence="2 8" id="KW-0349">Heme</keyword>
<evidence type="ECO:0000313" key="13">
    <source>
        <dbReference type="EMBL" id="QLH52045.1"/>
    </source>
</evidence>
<dbReference type="PROSITE" id="PS51257">
    <property type="entry name" value="PROKAR_LIPOPROTEIN"/>
    <property type="match status" value="1"/>
</dbReference>
<dbReference type="Pfam" id="PF03150">
    <property type="entry name" value="CCP_MauG"/>
    <property type="match status" value="1"/>
</dbReference>
<reference evidence="12 14" key="1">
    <citation type="submission" date="2014-02" db="EMBL/GenBank/DDBJ databases">
        <title>Expanding our view of genomic diversity in Candidatus Accumulibacter clades.</title>
        <authorList>
            <person name="Skennerton C.T."/>
            <person name="Barr J.J."/>
            <person name="Slater F.R."/>
            <person name="Bond P.L."/>
            <person name="Tyson G.W."/>
        </authorList>
    </citation>
    <scope>NUCLEOTIDE SEQUENCE [LARGE SCALE GENOMIC DNA]</scope>
    <source>
        <strain evidence="14">SK-02</strain>
    </source>
</reference>
<dbReference type="AlphaFoldDB" id="A0A080M4G6"/>
<dbReference type="PANTHER" id="PTHR30600">
    <property type="entry name" value="CYTOCHROME C PEROXIDASE-RELATED"/>
    <property type="match status" value="1"/>
</dbReference>
<evidence type="ECO:0000313" key="12">
    <source>
        <dbReference type="EMBL" id="KFB76053.1"/>
    </source>
</evidence>
<dbReference type="InterPro" id="IPR004852">
    <property type="entry name" value="Di-haem_cyt_c_peroxidsae"/>
</dbReference>
<keyword evidence="4 10" id="KW-0732">Signal</keyword>
<dbReference type="GO" id="GO:0020037">
    <property type="term" value="F:heme binding"/>
    <property type="evidence" value="ECO:0007669"/>
    <property type="project" value="InterPro"/>
</dbReference>
<dbReference type="InterPro" id="IPR036909">
    <property type="entry name" value="Cyt_c-like_dom_sf"/>
</dbReference>
<keyword evidence="12" id="KW-0575">Peroxidase</keyword>
<evidence type="ECO:0000256" key="7">
    <source>
        <dbReference type="ARBA" id="ARBA00023004"/>
    </source>
</evidence>